<evidence type="ECO:0000313" key="2">
    <source>
        <dbReference type="EMBL" id="MBA5603861.1"/>
    </source>
</evidence>
<accession>A0A7W2I4Y8</accession>
<dbReference type="Proteomes" id="UP000566711">
    <property type="component" value="Unassembled WGS sequence"/>
</dbReference>
<organism evidence="2 3">
    <name type="scientific">Rugamonas fusca</name>
    <dbReference type="NCBI Taxonomy" id="2758568"/>
    <lineage>
        <taxon>Bacteria</taxon>
        <taxon>Pseudomonadati</taxon>
        <taxon>Pseudomonadota</taxon>
        <taxon>Betaproteobacteria</taxon>
        <taxon>Burkholderiales</taxon>
        <taxon>Oxalobacteraceae</taxon>
        <taxon>Telluria group</taxon>
        <taxon>Rugamonas</taxon>
    </lineage>
</organism>
<gene>
    <name evidence="2" type="ORF">H3H36_00600</name>
</gene>
<feature type="chain" id="PRO_5031549929" evidence="1">
    <location>
        <begin position="43"/>
        <end position="268"/>
    </location>
</feature>
<sequence>MPGKICGAVPVLASRTAAVARRVLSRLAAAAFAVVAVSQPLAAPAAPFQCAPVLPSASRTPPYARVPGKELCEGYFEQTVSQPFIELLSLTRHRPDAPQLAAATVLHIRARAATPLALAIRPLRPSPFYRVDGRLSPAGALEWNPAPMLASTGLRMSDLGFLARAASPDPDLPLIAPLSLLPVADADGLAYVVLRVSVPVASIAARQYRPGAGAGSWRELPGTPLLEWDTIVLPVTLAGDGAELRVDVRALGADGSLLPMLQFAVVGQ</sequence>
<protein>
    <submittedName>
        <fullName evidence="2">Uncharacterized protein</fullName>
    </submittedName>
</protein>
<comment type="caution">
    <text evidence="2">The sequence shown here is derived from an EMBL/GenBank/DDBJ whole genome shotgun (WGS) entry which is preliminary data.</text>
</comment>
<evidence type="ECO:0000313" key="3">
    <source>
        <dbReference type="Proteomes" id="UP000566711"/>
    </source>
</evidence>
<name>A0A7W2I4Y8_9BURK</name>
<proteinExistence type="predicted"/>
<feature type="signal peptide" evidence="1">
    <location>
        <begin position="1"/>
        <end position="42"/>
    </location>
</feature>
<reference evidence="2 3" key="1">
    <citation type="submission" date="2020-07" db="EMBL/GenBank/DDBJ databases">
        <title>Novel species isolated from subtropical streams in China.</title>
        <authorList>
            <person name="Lu H."/>
        </authorList>
    </citation>
    <scope>NUCLEOTIDE SEQUENCE [LARGE SCALE GENOMIC DNA]</scope>
    <source>
        <strain evidence="2 3">FT3S</strain>
    </source>
</reference>
<dbReference type="AlphaFoldDB" id="A0A7W2I4Y8"/>
<keyword evidence="3" id="KW-1185">Reference proteome</keyword>
<dbReference type="RefSeq" id="WP_182213043.1">
    <property type="nucleotide sequence ID" value="NZ_JACEZS010000001.1"/>
</dbReference>
<evidence type="ECO:0000256" key="1">
    <source>
        <dbReference type="SAM" id="SignalP"/>
    </source>
</evidence>
<dbReference type="EMBL" id="JACEZS010000001">
    <property type="protein sequence ID" value="MBA5603861.1"/>
    <property type="molecule type" value="Genomic_DNA"/>
</dbReference>
<keyword evidence="1" id="KW-0732">Signal</keyword>